<evidence type="ECO:0000313" key="1">
    <source>
        <dbReference type="EMBL" id="GEU80699.1"/>
    </source>
</evidence>
<name>A0A6L2N518_TANCI</name>
<proteinExistence type="predicted"/>
<gene>
    <name evidence="1" type="ORF">Tci_052677</name>
</gene>
<organism evidence="1">
    <name type="scientific">Tanacetum cinerariifolium</name>
    <name type="common">Dalmatian daisy</name>
    <name type="synonym">Chrysanthemum cinerariifolium</name>
    <dbReference type="NCBI Taxonomy" id="118510"/>
    <lineage>
        <taxon>Eukaryota</taxon>
        <taxon>Viridiplantae</taxon>
        <taxon>Streptophyta</taxon>
        <taxon>Embryophyta</taxon>
        <taxon>Tracheophyta</taxon>
        <taxon>Spermatophyta</taxon>
        <taxon>Magnoliopsida</taxon>
        <taxon>eudicotyledons</taxon>
        <taxon>Gunneridae</taxon>
        <taxon>Pentapetalae</taxon>
        <taxon>asterids</taxon>
        <taxon>campanulids</taxon>
        <taxon>Asterales</taxon>
        <taxon>Asteraceae</taxon>
        <taxon>Asteroideae</taxon>
        <taxon>Anthemideae</taxon>
        <taxon>Anthemidinae</taxon>
        <taxon>Tanacetum</taxon>
    </lineage>
</organism>
<sequence length="256" mass="28908">MIRHNQTGDTVSYDQLYDSLVQFEPHVQASKAKRAARNHDPLALISHSNASLSQSYASLSYSHSPQPYYVAHPSSVVDYKEDYQGELQGNSQEDKLTTAMMLLARVITQKFSTPTNNHLRRQNRNQAFNVGNGLTQNDKSQYACDFQKPRVHDTKYFEEQMLLAIINEAGSNLKDEENDFMLDNSYGEETLEELTVAVILMAQIQSAEDNAEHKSHGKCKIVINTFDDDQIDSNIIFDDPLKNNGGLAEHDLNAHN</sequence>
<reference evidence="1" key="1">
    <citation type="journal article" date="2019" name="Sci. Rep.">
        <title>Draft genome of Tanacetum cinerariifolium, the natural source of mosquito coil.</title>
        <authorList>
            <person name="Yamashiro T."/>
            <person name="Shiraishi A."/>
            <person name="Satake H."/>
            <person name="Nakayama K."/>
        </authorList>
    </citation>
    <scope>NUCLEOTIDE SEQUENCE</scope>
</reference>
<protein>
    <submittedName>
        <fullName evidence="1">Uncharacterized protein</fullName>
    </submittedName>
</protein>
<dbReference type="AlphaFoldDB" id="A0A6L2N518"/>
<comment type="caution">
    <text evidence="1">The sequence shown here is derived from an EMBL/GenBank/DDBJ whole genome shotgun (WGS) entry which is preliminary data.</text>
</comment>
<accession>A0A6L2N518</accession>
<dbReference type="EMBL" id="BKCJ010008127">
    <property type="protein sequence ID" value="GEU80699.1"/>
    <property type="molecule type" value="Genomic_DNA"/>
</dbReference>